<dbReference type="InterPro" id="IPR043502">
    <property type="entry name" value="DNA/RNA_pol_sf"/>
</dbReference>
<keyword evidence="2" id="KW-1185">Reference proteome</keyword>
<name>A0ABN9TR17_9DINO</name>
<dbReference type="Proteomes" id="UP001189429">
    <property type="component" value="Unassembled WGS sequence"/>
</dbReference>
<dbReference type="EMBL" id="CAUYUJ010014987">
    <property type="protein sequence ID" value="CAK0848554.1"/>
    <property type="molecule type" value="Genomic_DNA"/>
</dbReference>
<protein>
    <recommendedName>
        <fullName evidence="3">Reverse transcriptase domain-containing protein</fullName>
    </recommendedName>
</protein>
<accession>A0ABN9TR17</accession>
<reference evidence="1" key="1">
    <citation type="submission" date="2023-10" db="EMBL/GenBank/DDBJ databases">
        <authorList>
            <person name="Chen Y."/>
            <person name="Shah S."/>
            <person name="Dougan E. K."/>
            <person name="Thang M."/>
            <person name="Chan C."/>
        </authorList>
    </citation>
    <scope>NUCLEOTIDE SEQUENCE [LARGE SCALE GENOMIC DNA]</scope>
</reference>
<proteinExistence type="predicted"/>
<feature type="non-terminal residue" evidence="1">
    <location>
        <position position="542"/>
    </location>
</feature>
<evidence type="ECO:0000313" key="1">
    <source>
        <dbReference type="EMBL" id="CAK0848554.1"/>
    </source>
</evidence>
<gene>
    <name evidence="1" type="ORF">PCOR1329_LOCUS41452</name>
</gene>
<evidence type="ECO:0008006" key="3">
    <source>
        <dbReference type="Google" id="ProtNLM"/>
    </source>
</evidence>
<evidence type="ECO:0000313" key="2">
    <source>
        <dbReference type="Proteomes" id="UP001189429"/>
    </source>
</evidence>
<feature type="non-terminal residue" evidence="1">
    <location>
        <position position="1"/>
    </location>
</feature>
<organism evidence="1 2">
    <name type="scientific">Prorocentrum cordatum</name>
    <dbReference type="NCBI Taxonomy" id="2364126"/>
    <lineage>
        <taxon>Eukaryota</taxon>
        <taxon>Sar</taxon>
        <taxon>Alveolata</taxon>
        <taxon>Dinophyceae</taxon>
        <taxon>Prorocentrales</taxon>
        <taxon>Prorocentraceae</taxon>
        <taxon>Prorocentrum</taxon>
    </lineage>
</organism>
<comment type="caution">
    <text evidence="1">The sequence shown here is derived from an EMBL/GenBank/DDBJ whole genome shotgun (WGS) entry which is preliminary data.</text>
</comment>
<dbReference type="SUPFAM" id="SSF56672">
    <property type="entry name" value="DNA/RNA polymerases"/>
    <property type="match status" value="1"/>
</dbReference>
<sequence>ALGLSAALADAHHAASPLRCELFRALALRAGDPDAQVAEWLQCGAPVGIRRPVVAGGLFPRSDRPPEEGAEHLMGTCDFRGNHPSFSQTWGESAPPATALIQAYVEKGFGKDFPAREDAGRFFGAQCFPAPLGDVSKLRGRTVLPRAIEHGVDLADMAARGPHIFVLVLDLEDAFMTAPPHFDEQPFNCAEVPGVGFIVWQVLGFGGKANPLVFGRVGSFAARYGQALLGPARSRLQLYVDDPAVVVAGELEELHGETDLLLTFWLSLGFRLSWKKGASVQAVRTGGASVLEPVRAGPIDEQGALKHEWMGMLFALRGQVALMGLASDYVGSTREALAPFLRRSGAATVAQARSAIGKAARVAQIVPAAAPFVASLWAALAGAQRAAADGRAEAPPGSVAVVRFFAAAAWMDALLRPLPSPESEVLFPLCRRVRPRGAAPATRISQYRVEFDASPWGGGALMAKGDCFCEHFLIVWNDALFQRFGAIRGNPKWQSLWEIVTLLLALMVWGDYAVDCCLMVLGDNVSALQDALSLKGKGDMNH</sequence>